<protein>
    <submittedName>
        <fullName evidence="1">Uncharacterized protein</fullName>
    </submittedName>
</protein>
<name>A0A7W5FHU6_9ACTN</name>
<accession>A0A7W5FHU6</accession>
<dbReference type="EMBL" id="JACHXF010000017">
    <property type="protein sequence ID" value="MBB3099023.1"/>
    <property type="molecule type" value="Genomic_DNA"/>
</dbReference>
<dbReference type="AlphaFoldDB" id="A0A7W5FHU6"/>
<organism evidence="1 2">
    <name type="scientific">Actinoplanes campanulatus</name>
    <dbReference type="NCBI Taxonomy" id="113559"/>
    <lineage>
        <taxon>Bacteria</taxon>
        <taxon>Bacillati</taxon>
        <taxon>Actinomycetota</taxon>
        <taxon>Actinomycetes</taxon>
        <taxon>Micromonosporales</taxon>
        <taxon>Micromonosporaceae</taxon>
        <taxon>Actinoplanes</taxon>
    </lineage>
</organism>
<proteinExistence type="predicted"/>
<dbReference type="Proteomes" id="UP000590749">
    <property type="component" value="Unassembled WGS sequence"/>
</dbReference>
<evidence type="ECO:0000313" key="2">
    <source>
        <dbReference type="Proteomes" id="UP000590749"/>
    </source>
</evidence>
<dbReference type="RefSeq" id="WP_183225107.1">
    <property type="nucleotide sequence ID" value="NZ_BMPW01000020.1"/>
</dbReference>
<keyword evidence="2" id="KW-1185">Reference proteome</keyword>
<evidence type="ECO:0000313" key="1">
    <source>
        <dbReference type="EMBL" id="MBB3099023.1"/>
    </source>
</evidence>
<sequence length="61" mass="6874">MKRVEAAMQTPDGYWRVEVVRSGRERWYRVSHANTVVAEKAAIATVERILGPAFETLVEAA</sequence>
<reference evidence="1 2" key="1">
    <citation type="submission" date="2020-08" db="EMBL/GenBank/DDBJ databases">
        <title>Genomic Encyclopedia of Type Strains, Phase III (KMG-III): the genomes of soil and plant-associated and newly described type strains.</title>
        <authorList>
            <person name="Whitman W."/>
        </authorList>
    </citation>
    <scope>NUCLEOTIDE SEQUENCE [LARGE SCALE GENOMIC DNA]</scope>
    <source>
        <strain evidence="1 2">CECT 3287</strain>
    </source>
</reference>
<comment type="caution">
    <text evidence="1">The sequence shown here is derived from an EMBL/GenBank/DDBJ whole genome shotgun (WGS) entry which is preliminary data.</text>
</comment>
<gene>
    <name evidence="1" type="ORF">FHR83_006729</name>
</gene>